<name>A0A371CM75_9APHY</name>
<dbReference type="EMBL" id="KZ857514">
    <property type="protein sequence ID" value="RDX41367.1"/>
    <property type="molecule type" value="Genomic_DNA"/>
</dbReference>
<protein>
    <submittedName>
        <fullName evidence="2">Uncharacterized protein</fullName>
    </submittedName>
</protein>
<feature type="region of interest" description="Disordered" evidence="1">
    <location>
        <begin position="248"/>
        <end position="290"/>
    </location>
</feature>
<dbReference type="Proteomes" id="UP000256964">
    <property type="component" value="Unassembled WGS sequence"/>
</dbReference>
<accession>A0A371CM75</accession>
<feature type="compositionally biased region" description="Polar residues" evidence="1">
    <location>
        <begin position="279"/>
        <end position="290"/>
    </location>
</feature>
<organism evidence="2 3">
    <name type="scientific">Lentinus brumalis</name>
    <dbReference type="NCBI Taxonomy" id="2498619"/>
    <lineage>
        <taxon>Eukaryota</taxon>
        <taxon>Fungi</taxon>
        <taxon>Dikarya</taxon>
        <taxon>Basidiomycota</taxon>
        <taxon>Agaricomycotina</taxon>
        <taxon>Agaricomycetes</taxon>
        <taxon>Polyporales</taxon>
        <taxon>Polyporaceae</taxon>
        <taxon>Lentinus</taxon>
    </lineage>
</organism>
<dbReference type="OrthoDB" id="2763868at2759"/>
<evidence type="ECO:0000313" key="3">
    <source>
        <dbReference type="Proteomes" id="UP000256964"/>
    </source>
</evidence>
<feature type="compositionally biased region" description="Basic and acidic residues" evidence="1">
    <location>
        <begin position="135"/>
        <end position="144"/>
    </location>
</feature>
<gene>
    <name evidence="2" type="ORF">OH76DRAFT_1423155</name>
</gene>
<proteinExistence type="predicted"/>
<evidence type="ECO:0000256" key="1">
    <source>
        <dbReference type="SAM" id="MobiDB-lite"/>
    </source>
</evidence>
<sequence length="290" mass="31425">MSIPPPKTYQAALEANLRRAERQGVKISVVPAMLRPSGATPKFFRDLAKSQKIVCKPCKKKGIICQATNLSRLSCYGCLWGRDCDRQTYMTKRGHPAKLNAESYTVAKSEGLTIIPEGAVWGDRNMQPAAMREGVPLKEEKGVAGEEGGEEEEDGERAASSNEDGVDDDDEQVDQLADDDDGEDEDASQESKDEAFAAKVGLIKKKVTSTRAKLGRTKKSIDAMDAELDTIKTLLAGLVEGKGKRVEKHELGAASSSEDKMPLSERKRPRVEANADAGPSNTKGADTQDE</sequence>
<feature type="compositionally biased region" description="Acidic residues" evidence="1">
    <location>
        <begin position="164"/>
        <end position="188"/>
    </location>
</feature>
<evidence type="ECO:0000313" key="2">
    <source>
        <dbReference type="EMBL" id="RDX41367.1"/>
    </source>
</evidence>
<keyword evidence="3" id="KW-1185">Reference proteome</keyword>
<feature type="region of interest" description="Disordered" evidence="1">
    <location>
        <begin position="125"/>
        <end position="195"/>
    </location>
</feature>
<dbReference type="AlphaFoldDB" id="A0A371CM75"/>
<reference evidence="2 3" key="1">
    <citation type="journal article" date="2018" name="Biotechnol. Biofuels">
        <title>Integrative visual omics of the white-rot fungus Polyporus brumalis exposes the biotechnological potential of its oxidative enzymes for delignifying raw plant biomass.</title>
        <authorList>
            <person name="Miyauchi S."/>
            <person name="Rancon A."/>
            <person name="Drula E."/>
            <person name="Hage H."/>
            <person name="Chaduli D."/>
            <person name="Favel A."/>
            <person name="Grisel S."/>
            <person name="Henrissat B."/>
            <person name="Herpoel-Gimbert I."/>
            <person name="Ruiz-Duenas F.J."/>
            <person name="Chevret D."/>
            <person name="Hainaut M."/>
            <person name="Lin J."/>
            <person name="Wang M."/>
            <person name="Pangilinan J."/>
            <person name="Lipzen A."/>
            <person name="Lesage-Meessen L."/>
            <person name="Navarro D."/>
            <person name="Riley R."/>
            <person name="Grigoriev I.V."/>
            <person name="Zhou S."/>
            <person name="Raouche S."/>
            <person name="Rosso M.N."/>
        </authorList>
    </citation>
    <scope>NUCLEOTIDE SEQUENCE [LARGE SCALE GENOMIC DNA]</scope>
    <source>
        <strain evidence="2 3">BRFM 1820</strain>
    </source>
</reference>
<feature type="compositionally biased region" description="Basic and acidic residues" evidence="1">
    <location>
        <begin position="248"/>
        <end position="273"/>
    </location>
</feature>